<evidence type="ECO:0000313" key="7">
    <source>
        <dbReference type="Proteomes" id="UP000230002"/>
    </source>
</evidence>
<dbReference type="Proteomes" id="UP000230002">
    <property type="component" value="Unassembled WGS sequence"/>
</dbReference>
<evidence type="ECO:0000256" key="4">
    <source>
        <dbReference type="PROSITE-ProRule" id="PRU00134"/>
    </source>
</evidence>
<dbReference type="OrthoDB" id="2747507at2759"/>
<feature type="domain" description="MYND-type" evidence="5">
    <location>
        <begin position="51"/>
        <end position="91"/>
    </location>
</feature>
<dbReference type="Pfam" id="PF01753">
    <property type="entry name" value="zf-MYND"/>
    <property type="match status" value="1"/>
</dbReference>
<dbReference type="PROSITE" id="PS50865">
    <property type="entry name" value="ZF_MYND_2"/>
    <property type="match status" value="1"/>
</dbReference>
<dbReference type="GO" id="GO:0008270">
    <property type="term" value="F:zinc ion binding"/>
    <property type="evidence" value="ECO:0007669"/>
    <property type="project" value="UniProtKB-KW"/>
</dbReference>
<evidence type="ECO:0000259" key="5">
    <source>
        <dbReference type="PROSITE" id="PS50865"/>
    </source>
</evidence>
<evidence type="ECO:0000256" key="2">
    <source>
        <dbReference type="ARBA" id="ARBA00022771"/>
    </source>
</evidence>
<dbReference type="PROSITE" id="PS01360">
    <property type="entry name" value="ZF_MYND_1"/>
    <property type="match status" value="1"/>
</dbReference>
<organism evidence="6 7">
    <name type="scientific">Ganoderma sinense ZZ0214-1</name>
    <dbReference type="NCBI Taxonomy" id="1077348"/>
    <lineage>
        <taxon>Eukaryota</taxon>
        <taxon>Fungi</taxon>
        <taxon>Dikarya</taxon>
        <taxon>Basidiomycota</taxon>
        <taxon>Agaricomycotina</taxon>
        <taxon>Agaricomycetes</taxon>
        <taxon>Polyporales</taxon>
        <taxon>Polyporaceae</taxon>
        <taxon>Ganoderma</taxon>
    </lineage>
</organism>
<name>A0A2G8SPG9_9APHY</name>
<evidence type="ECO:0000256" key="3">
    <source>
        <dbReference type="ARBA" id="ARBA00022833"/>
    </source>
</evidence>
<proteinExistence type="predicted"/>
<evidence type="ECO:0000313" key="6">
    <source>
        <dbReference type="EMBL" id="PIL35613.1"/>
    </source>
</evidence>
<keyword evidence="7" id="KW-1185">Reference proteome</keyword>
<dbReference type="EMBL" id="AYKW01000003">
    <property type="protein sequence ID" value="PIL35613.1"/>
    <property type="molecule type" value="Genomic_DNA"/>
</dbReference>
<dbReference type="Gene3D" id="6.10.140.2220">
    <property type="match status" value="1"/>
</dbReference>
<accession>A0A2G8SPG9</accession>
<sequence length="633" mass="71033">MPPRSPDDSESIQIARDFMSDYDSNLLAISAVAAREEIQINDDKRVTSRTCTYCKQESQVNLQSCPRCKAARYCNEECQRTDYKDNHRRECTEFVHPPRTRAFRTHLIGDETWPHSPIFAHAHEDGIGCWISTGNKVDCEMGQLSRRLIPDIKQSDPRYAARVERMLNEPKKLIPAAKQNLTTLHVLVQNRRKDNVPVLLFGGLAQVVTKASGTKDALRGRMPDDDITTFTRNGKKHVAIGVARDPWDNELRVHVAHVNGDAVDLPPYPSVVEDASQAIVALSRGDYAVMSLQFRTGDGKNINRDWQAFRLLDHVVIPFMVWNSNLPAAALAAILPSAYKLSATSTPPSLESDVKRLRLAFDQGAITRFYKDAIARGDSEFLRTHHGDIHAAMNISMNKATMVLTEHTLWLAELPEFQRPAGWRASMKNSIKLAAVGVPDDPVYLRPRLYVSHINGQALHKPPHPPGMLDVEDGIVALDPGDFAIIRIQFRVGDEYTVNMEWQALRCLDHIIIPFMPWDRLSHPISLSLAVPPAYMLPELTAWAARAPIVKHLLVPFDQDAITVHYRDYIEHGEEAFFRSHYGKAHMDLTCTAAKSSAALAAMDLLNGGFTPEEIESSKQLGEFLAKFFRGAF</sequence>
<gene>
    <name evidence="6" type="ORF">GSI_02341</name>
</gene>
<dbReference type="STRING" id="1077348.A0A2G8SPG9"/>
<reference evidence="6 7" key="1">
    <citation type="journal article" date="2015" name="Sci. Rep.">
        <title>Chromosome-level genome map provides insights into diverse defense mechanisms in the medicinal fungus Ganoderma sinense.</title>
        <authorList>
            <person name="Zhu Y."/>
            <person name="Xu J."/>
            <person name="Sun C."/>
            <person name="Zhou S."/>
            <person name="Xu H."/>
            <person name="Nelson D.R."/>
            <person name="Qian J."/>
            <person name="Song J."/>
            <person name="Luo H."/>
            <person name="Xiang L."/>
            <person name="Li Y."/>
            <person name="Xu Z."/>
            <person name="Ji A."/>
            <person name="Wang L."/>
            <person name="Lu S."/>
            <person name="Hayward A."/>
            <person name="Sun W."/>
            <person name="Li X."/>
            <person name="Schwartz D.C."/>
            <person name="Wang Y."/>
            <person name="Chen S."/>
        </authorList>
    </citation>
    <scope>NUCLEOTIDE SEQUENCE [LARGE SCALE GENOMIC DNA]</scope>
    <source>
        <strain evidence="6 7">ZZ0214-1</strain>
    </source>
</reference>
<keyword evidence="3" id="KW-0862">Zinc</keyword>
<dbReference type="SUPFAM" id="SSF144232">
    <property type="entry name" value="HIT/MYND zinc finger-like"/>
    <property type="match status" value="1"/>
</dbReference>
<comment type="caution">
    <text evidence="6">The sequence shown here is derived from an EMBL/GenBank/DDBJ whole genome shotgun (WGS) entry which is preliminary data.</text>
</comment>
<dbReference type="AlphaFoldDB" id="A0A2G8SPG9"/>
<evidence type="ECO:0000256" key="1">
    <source>
        <dbReference type="ARBA" id="ARBA00022723"/>
    </source>
</evidence>
<protein>
    <recommendedName>
        <fullName evidence="5">MYND-type domain-containing protein</fullName>
    </recommendedName>
</protein>
<keyword evidence="1" id="KW-0479">Metal-binding</keyword>
<dbReference type="InterPro" id="IPR002893">
    <property type="entry name" value="Znf_MYND"/>
</dbReference>
<keyword evidence="2 4" id="KW-0863">Zinc-finger</keyword>